<dbReference type="InterPro" id="IPR000182">
    <property type="entry name" value="GNAT_dom"/>
</dbReference>
<dbReference type="PaxDb" id="2903-EOD21826"/>
<keyword evidence="1" id="KW-0732">Signal</keyword>
<evidence type="ECO:0000259" key="2">
    <source>
        <dbReference type="PROSITE" id="PS51186"/>
    </source>
</evidence>
<dbReference type="KEGG" id="ehx:EMIHUDRAFT_240937"/>
<evidence type="ECO:0000313" key="3">
    <source>
        <dbReference type="EnsemblProtists" id="EOD21826"/>
    </source>
</evidence>
<proteinExistence type="predicted"/>
<dbReference type="CDD" id="cd04301">
    <property type="entry name" value="NAT_SF"/>
    <property type="match status" value="1"/>
</dbReference>
<feature type="signal peptide" evidence="1">
    <location>
        <begin position="1"/>
        <end position="22"/>
    </location>
</feature>
<dbReference type="SUPFAM" id="SSF55729">
    <property type="entry name" value="Acyl-CoA N-acyltransferases (Nat)"/>
    <property type="match status" value="1"/>
</dbReference>
<dbReference type="AlphaFoldDB" id="A0A0D3JE91"/>
<feature type="chain" id="PRO_5044254655" description="N-acetyltransferase domain-containing protein" evidence="1">
    <location>
        <begin position="23"/>
        <end position="260"/>
    </location>
</feature>
<dbReference type="RefSeq" id="XP_005774255.1">
    <property type="nucleotide sequence ID" value="XM_005774198.1"/>
</dbReference>
<organism evidence="3 4">
    <name type="scientific">Emiliania huxleyi (strain CCMP1516)</name>
    <dbReference type="NCBI Taxonomy" id="280463"/>
    <lineage>
        <taxon>Eukaryota</taxon>
        <taxon>Haptista</taxon>
        <taxon>Haptophyta</taxon>
        <taxon>Prymnesiophyceae</taxon>
        <taxon>Isochrysidales</taxon>
        <taxon>Noelaerhabdaceae</taxon>
        <taxon>Emiliania</taxon>
    </lineage>
</organism>
<dbReference type="GeneID" id="17267371"/>
<dbReference type="HOGENOM" id="CLU_1079409_0_0_1"/>
<dbReference type="Proteomes" id="UP000013827">
    <property type="component" value="Unassembled WGS sequence"/>
</dbReference>
<feature type="domain" description="N-acetyltransferase" evidence="2">
    <location>
        <begin position="96"/>
        <end position="233"/>
    </location>
</feature>
<reference evidence="3" key="2">
    <citation type="submission" date="2024-10" db="UniProtKB">
        <authorList>
            <consortium name="EnsemblProtists"/>
        </authorList>
    </citation>
    <scope>IDENTIFICATION</scope>
</reference>
<reference evidence="4" key="1">
    <citation type="journal article" date="2013" name="Nature">
        <title>Pan genome of the phytoplankton Emiliania underpins its global distribution.</title>
        <authorList>
            <person name="Read B.A."/>
            <person name="Kegel J."/>
            <person name="Klute M.J."/>
            <person name="Kuo A."/>
            <person name="Lefebvre S.C."/>
            <person name="Maumus F."/>
            <person name="Mayer C."/>
            <person name="Miller J."/>
            <person name="Monier A."/>
            <person name="Salamov A."/>
            <person name="Young J."/>
            <person name="Aguilar M."/>
            <person name="Claverie J.M."/>
            <person name="Frickenhaus S."/>
            <person name="Gonzalez K."/>
            <person name="Herman E.K."/>
            <person name="Lin Y.C."/>
            <person name="Napier J."/>
            <person name="Ogata H."/>
            <person name="Sarno A.F."/>
            <person name="Shmutz J."/>
            <person name="Schroeder D."/>
            <person name="de Vargas C."/>
            <person name="Verret F."/>
            <person name="von Dassow P."/>
            <person name="Valentin K."/>
            <person name="Van de Peer Y."/>
            <person name="Wheeler G."/>
            <person name="Dacks J.B."/>
            <person name="Delwiche C.F."/>
            <person name="Dyhrman S.T."/>
            <person name="Glockner G."/>
            <person name="John U."/>
            <person name="Richards T."/>
            <person name="Worden A.Z."/>
            <person name="Zhang X."/>
            <person name="Grigoriev I.V."/>
            <person name="Allen A.E."/>
            <person name="Bidle K."/>
            <person name="Borodovsky M."/>
            <person name="Bowler C."/>
            <person name="Brownlee C."/>
            <person name="Cock J.M."/>
            <person name="Elias M."/>
            <person name="Gladyshev V.N."/>
            <person name="Groth M."/>
            <person name="Guda C."/>
            <person name="Hadaegh A."/>
            <person name="Iglesias-Rodriguez M.D."/>
            <person name="Jenkins J."/>
            <person name="Jones B.M."/>
            <person name="Lawson T."/>
            <person name="Leese F."/>
            <person name="Lindquist E."/>
            <person name="Lobanov A."/>
            <person name="Lomsadze A."/>
            <person name="Malik S.B."/>
            <person name="Marsh M.E."/>
            <person name="Mackinder L."/>
            <person name="Mock T."/>
            <person name="Mueller-Roeber B."/>
            <person name="Pagarete A."/>
            <person name="Parker M."/>
            <person name="Probert I."/>
            <person name="Quesneville H."/>
            <person name="Raines C."/>
            <person name="Rensing S.A."/>
            <person name="Riano-Pachon D.M."/>
            <person name="Richier S."/>
            <person name="Rokitta S."/>
            <person name="Shiraiwa Y."/>
            <person name="Soanes D.M."/>
            <person name="van der Giezen M."/>
            <person name="Wahlund T.M."/>
            <person name="Williams B."/>
            <person name="Wilson W."/>
            <person name="Wolfe G."/>
            <person name="Wurch L.L."/>
        </authorList>
    </citation>
    <scope>NUCLEOTIDE SEQUENCE</scope>
</reference>
<dbReference type="eggNOG" id="ENOG502S5CI">
    <property type="taxonomic scope" value="Eukaryota"/>
</dbReference>
<name>A0A0D3JE91_EMIH1</name>
<dbReference type="Pfam" id="PF00583">
    <property type="entry name" value="Acetyltransf_1"/>
    <property type="match status" value="1"/>
</dbReference>
<dbReference type="InterPro" id="IPR016181">
    <property type="entry name" value="Acyl_CoA_acyltransferase"/>
</dbReference>
<dbReference type="Gene3D" id="3.40.630.30">
    <property type="match status" value="1"/>
</dbReference>
<dbReference type="GO" id="GO:0016747">
    <property type="term" value="F:acyltransferase activity, transferring groups other than amino-acyl groups"/>
    <property type="evidence" value="ECO:0007669"/>
    <property type="project" value="InterPro"/>
</dbReference>
<keyword evidence="4" id="KW-1185">Reference proteome</keyword>
<sequence>MAIKAVLLVRLLLCSALPSAFAGRLEYRFGQQRDMLPIATRLLREKMNPLFLSADRFLVCRESDSGALVGFGQIRQLAKSNAADPARFDAPPGSGDVGQPADDDAWDDFDRAYAASAPESGLDALLPWSARYRELAQRAAVQRERRRSRVSQAETEAAPLWELASVYVGEQWRGRGVGSELVRRLCARHVQRGGARRDLYLITLEPTCGWYEGLGFSRVERQDLPPQMGLEVAAGEAVSWVLGNRLVCMRGTGGAGEKVR</sequence>
<dbReference type="PROSITE" id="PS51186">
    <property type="entry name" value="GNAT"/>
    <property type="match status" value="1"/>
</dbReference>
<evidence type="ECO:0000256" key="1">
    <source>
        <dbReference type="SAM" id="SignalP"/>
    </source>
</evidence>
<accession>A0A0D3JE91</accession>
<dbReference type="OMA" id="WAQIRSI"/>
<dbReference type="EnsemblProtists" id="EOD21826">
    <property type="protein sequence ID" value="EOD21826"/>
    <property type="gene ID" value="EMIHUDRAFT_240937"/>
</dbReference>
<protein>
    <recommendedName>
        <fullName evidence="2">N-acetyltransferase domain-containing protein</fullName>
    </recommendedName>
</protein>
<evidence type="ECO:0000313" key="4">
    <source>
        <dbReference type="Proteomes" id="UP000013827"/>
    </source>
</evidence>